<proteinExistence type="inferred from homology"/>
<gene>
    <name evidence="6" type="ORF">GTU67_04995</name>
</gene>
<protein>
    <submittedName>
        <fullName evidence="6">LysR family transcriptional regulator</fullName>
    </submittedName>
</protein>
<evidence type="ECO:0000256" key="4">
    <source>
        <dbReference type="ARBA" id="ARBA00023163"/>
    </source>
</evidence>
<accession>A0A842HPT6</accession>
<dbReference type="InterPro" id="IPR050950">
    <property type="entry name" value="HTH-type_LysR_regulators"/>
</dbReference>
<evidence type="ECO:0000313" key="7">
    <source>
        <dbReference type="Proteomes" id="UP000545386"/>
    </source>
</evidence>
<dbReference type="Gene3D" id="3.40.190.10">
    <property type="entry name" value="Periplasmic binding protein-like II"/>
    <property type="match status" value="2"/>
</dbReference>
<feature type="domain" description="HTH lysR-type" evidence="5">
    <location>
        <begin position="10"/>
        <end position="67"/>
    </location>
</feature>
<keyword evidence="7" id="KW-1185">Reference proteome</keyword>
<keyword evidence="3" id="KW-0238">DNA-binding</keyword>
<dbReference type="AlphaFoldDB" id="A0A842HPT6"/>
<dbReference type="InterPro" id="IPR005119">
    <property type="entry name" value="LysR_subst-bd"/>
</dbReference>
<keyword evidence="4" id="KW-0804">Transcription</keyword>
<comment type="similarity">
    <text evidence="1">Belongs to the LysR transcriptional regulatory family.</text>
</comment>
<evidence type="ECO:0000313" key="6">
    <source>
        <dbReference type="EMBL" id="MBC2769271.1"/>
    </source>
</evidence>
<dbReference type="EMBL" id="JACJUU010000003">
    <property type="protein sequence ID" value="MBC2769271.1"/>
    <property type="molecule type" value="Genomic_DNA"/>
</dbReference>
<dbReference type="SUPFAM" id="SSF46785">
    <property type="entry name" value="Winged helix' DNA-binding domain"/>
    <property type="match status" value="1"/>
</dbReference>
<dbReference type="PANTHER" id="PTHR30419:SF8">
    <property type="entry name" value="NITROGEN ASSIMILATION TRANSCRIPTIONAL ACTIVATOR-RELATED"/>
    <property type="match status" value="1"/>
</dbReference>
<dbReference type="GO" id="GO:0003677">
    <property type="term" value="F:DNA binding"/>
    <property type="evidence" value="ECO:0007669"/>
    <property type="project" value="UniProtKB-KW"/>
</dbReference>
<dbReference type="GO" id="GO:0005829">
    <property type="term" value="C:cytosol"/>
    <property type="evidence" value="ECO:0007669"/>
    <property type="project" value="TreeGrafter"/>
</dbReference>
<dbReference type="Pfam" id="PF03466">
    <property type="entry name" value="LysR_substrate"/>
    <property type="match status" value="1"/>
</dbReference>
<dbReference type="Gene3D" id="1.10.10.10">
    <property type="entry name" value="Winged helix-like DNA-binding domain superfamily/Winged helix DNA-binding domain"/>
    <property type="match status" value="1"/>
</dbReference>
<reference evidence="6 7" key="1">
    <citation type="submission" date="2020-08" db="EMBL/GenBank/DDBJ databases">
        <title>Paraeoetvoesia sp. YC-7-48 draft genome sequence.</title>
        <authorList>
            <person name="Yao L."/>
        </authorList>
    </citation>
    <scope>NUCLEOTIDE SEQUENCE [LARGE SCALE GENOMIC DNA]</scope>
    <source>
        <strain evidence="7">YC-7-48</strain>
    </source>
</reference>
<dbReference type="PROSITE" id="PS50931">
    <property type="entry name" value="HTH_LYSR"/>
    <property type="match status" value="1"/>
</dbReference>
<dbReference type="Pfam" id="PF00126">
    <property type="entry name" value="HTH_1"/>
    <property type="match status" value="1"/>
</dbReference>
<keyword evidence="2" id="KW-0805">Transcription regulation</keyword>
<sequence>MENDRFLHRVRLRHLQCFVTVAQEQNLGKAAERLNLSQPAVSKTLVELEHMVGAALLRRGRFGARLTLEGEHFLVHALSVLDALDGAARAVGKGGGASQETVIVGALPTVAPDILPLALTLFRQQYPQVRVEVQVAANTALLEKLKAGESDVAVGRMADPQMMVGLSFELLYVEPLIAVVRAGHPLLEGGLSLPQLITCPLVVSPPGTVPRHNTENYLAARGLKLPGNCLETLSVSVARLVVLQSDAVWFASAGAVRDDISRGLLARLPLAFEGTEEPVGLLHRSDAVLSPPAQALMKILRGASRRAANE</sequence>
<organism evidence="6 7">
    <name type="scientific">Pusillimonas minor</name>
    <dbReference type="NCBI Taxonomy" id="2697024"/>
    <lineage>
        <taxon>Bacteria</taxon>
        <taxon>Pseudomonadati</taxon>
        <taxon>Pseudomonadota</taxon>
        <taxon>Betaproteobacteria</taxon>
        <taxon>Burkholderiales</taxon>
        <taxon>Alcaligenaceae</taxon>
        <taxon>Pusillimonas</taxon>
    </lineage>
</organism>
<dbReference type="PRINTS" id="PR00039">
    <property type="entry name" value="HTHLYSR"/>
</dbReference>
<dbReference type="SUPFAM" id="SSF53850">
    <property type="entry name" value="Periplasmic binding protein-like II"/>
    <property type="match status" value="1"/>
</dbReference>
<evidence type="ECO:0000259" key="5">
    <source>
        <dbReference type="PROSITE" id="PS50931"/>
    </source>
</evidence>
<comment type="caution">
    <text evidence="6">The sequence shown here is derived from an EMBL/GenBank/DDBJ whole genome shotgun (WGS) entry which is preliminary data.</text>
</comment>
<dbReference type="InterPro" id="IPR036388">
    <property type="entry name" value="WH-like_DNA-bd_sf"/>
</dbReference>
<evidence type="ECO:0000256" key="3">
    <source>
        <dbReference type="ARBA" id="ARBA00023125"/>
    </source>
</evidence>
<dbReference type="GO" id="GO:0003700">
    <property type="term" value="F:DNA-binding transcription factor activity"/>
    <property type="evidence" value="ECO:0007669"/>
    <property type="project" value="InterPro"/>
</dbReference>
<name>A0A842HPT6_9BURK</name>
<evidence type="ECO:0000256" key="1">
    <source>
        <dbReference type="ARBA" id="ARBA00009437"/>
    </source>
</evidence>
<dbReference type="InterPro" id="IPR000847">
    <property type="entry name" value="LysR_HTH_N"/>
</dbReference>
<dbReference type="InterPro" id="IPR036390">
    <property type="entry name" value="WH_DNA-bd_sf"/>
</dbReference>
<evidence type="ECO:0000256" key="2">
    <source>
        <dbReference type="ARBA" id="ARBA00023015"/>
    </source>
</evidence>
<dbReference type="Proteomes" id="UP000545386">
    <property type="component" value="Unassembled WGS sequence"/>
</dbReference>
<dbReference type="RefSeq" id="WP_185779045.1">
    <property type="nucleotide sequence ID" value="NZ_JACJUU010000003.1"/>
</dbReference>
<dbReference type="PANTHER" id="PTHR30419">
    <property type="entry name" value="HTH-TYPE TRANSCRIPTIONAL REGULATOR YBHD"/>
    <property type="match status" value="1"/>
</dbReference>